<dbReference type="RefSeq" id="WP_057859851.1">
    <property type="nucleotide sequence ID" value="NZ_LLYB01000081.1"/>
</dbReference>
<evidence type="ECO:0000256" key="1">
    <source>
        <dbReference type="SAM" id="MobiDB-lite"/>
    </source>
</evidence>
<comment type="caution">
    <text evidence="3">The sequence shown here is derived from an EMBL/GenBank/DDBJ whole genome shotgun (WGS) entry which is preliminary data.</text>
</comment>
<feature type="signal peptide" evidence="2">
    <location>
        <begin position="1"/>
        <end position="24"/>
    </location>
</feature>
<sequence length="161" mass="17119">MTTFLKSGAAAVAAMMLAATSAQADKLLDGVNNLAHEHMICAAYTAIVTACLIQKEPNDPAVAQYQTYTGNLLTRGLQTGKVAGVSQKAAEARISIAREEMMEEIEKTCSNISILLHKHANSCKALLANGPERLQALITEAEKDAAAAKQKPSQGKRKPLE</sequence>
<organism evidence="3 4">
    <name type="scientific">Bradyrhizobium lablabi</name>
    <dbReference type="NCBI Taxonomy" id="722472"/>
    <lineage>
        <taxon>Bacteria</taxon>
        <taxon>Pseudomonadati</taxon>
        <taxon>Pseudomonadota</taxon>
        <taxon>Alphaproteobacteria</taxon>
        <taxon>Hyphomicrobiales</taxon>
        <taxon>Nitrobacteraceae</taxon>
        <taxon>Bradyrhizobium</taxon>
    </lineage>
</organism>
<dbReference type="EMBL" id="LLYB01000081">
    <property type="protein sequence ID" value="KRR21393.1"/>
    <property type="molecule type" value="Genomic_DNA"/>
</dbReference>
<proteinExistence type="predicted"/>
<keyword evidence="2" id="KW-0732">Signal</keyword>
<reference evidence="3 4" key="1">
    <citation type="submission" date="2014-03" db="EMBL/GenBank/DDBJ databases">
        <title>Bradyrhizobium valentinum sp. nov., isolated from effective nodules of Lupinus mariae-josephae, a lupine endemic of basic-lime soils in Eastern Spain.</title>
        <authorList>
            <person name="Duran D."/>
            <person name="Rey L."/>
            <person name="Navarro A."/>
            <person name="Busquets A."/>
            <person name="Imperial J."/>
            <person name="Ruiz-Argueso T."/>
        </authorList>
    </citation>
    <scope>NUCLEOTIDE SEQUENCE [LARGE SCALE GENOMIC DNA]</scope>
    <source>
        <strain evidence="3 4">CCBAU 23086</strain>
    </source>
</reference>
<feature type="chain" id="PRO_5006444325" evidence="2">
    <location>
        <begin position="25"/>
        <end position="161"/>
    </location>
</feature>
<name>A0A0R3MN74_9BRAD</name>
<gene>
    <name evidence="3" type="ORF">CQ14_07015</name>
</gene>
<accession>A0A0R3MN74</accession>
<evidence type="ECO:0000313" key="4">
    <source>
        <dbReference type="Proteomes" id="UP000051660"/>
    </source>
</evidence>
<dbReference type="Proteomes" id="UP000051660">
    <property type="component" value="Unassembled WGS sequence"/>
</dbReference>
<feature type="region of interest" description="Disordered" evidence="1">
    <location>
        <begin position="142"/>
        <end position="161"/>
    </location>
</feature>
<evidence type="ECO:0000256" key="2">
    <source>
        <dbReference type="SAM" id="SignalP"/>
    </source>
</evidence>
<dbReference type="AlphaFoldDB" id="A0A0R3MN74"/>
<protein>
    <submittedName>
        <fullName evidence="3">Uncharacterized protein</fullName>
    </submittedName>
</protein>
<evidence type="ECO:0000313" key="3">
    <source>
        <dbReference type="EMBL" id="KRR21393.1"/>
    </source>
</evidence>